<organism evidence="2">
    <name type="scientific">Rhodopseudomonas palustris (strain BisB18)</name>
    <dbReference type="NCBI Taxonomy" id="316056"/>
    <lineage>
        <taxon>Bacteria</taxon>
        <taxon>Pseudomonadati</taxon>
        <taxon>Pseudomonadota</taxon>
        <taxon>Alphaproteobacteria</taxon>
        <taxon>Hyphomicrobiales</taxon>
        <taxon>Nitrobacteraceae</taxon>
        <taxon>Rhodopseudomonas</taxon>
    </lineage>
</organism>
<name>Q214F4_RHOPB</name>
<dbReference type="GO" id="GO:0016757">
    <property type="term" value="F:glycosyltransferase activity"/>
    <property type="evidence" value="ECO:0007669"/>
    <property type="project" value="UniProtKB-ARBA"/>
</dbReference>
<dbReference type="EMBL" id="CP000301">
    <property type="protein sequence ID" value="ABD88232.1"/>
    <property type="molecule type" value="Genomic_DNA"/>
</dbReference>
<feature type="domain" description="Glycosyltransferase subfamily 4-like N-terminal" evidence="1">
    <location>
        <begin position="20"/>
        <end position="187"/>
    </location>
</feature>
<dbReference type="SUPFAM" id="SSF53756">
    <property type="entry name" value="UDP-Glycosyltransferase/glycogen phosphorylase"/>
    <property type="match status" value="1"/>
</dbReference>
<proteinExistence type="predicted"/>
<evidence type="ECO:0000259" key="1">
    <source>
        <dbReference type="Pfam" id="PF13439"/>
    </source>
</evidence>
<dbReference type="CAZy" id="GT4">
    <property type="family name" value="Glycosyltransferase Family 4"/>
</dbReference>
<protein>
    <submittedName>
        <fullName evidence="2">Glycosyl transferase, group 1</fullName>
    </submittedName>
</protein>
<dbReference type="CDD" id="cd03801">
    <property type="entry name" value="GT4_PimA-like"/>
    <property type="match status" value="1"/>
</dbReference>
<reference evidence="2" key="1">
    <citation type="submission" date="2006-03" db="EMBL/GenBank/DDBJ databases">
        <title>Complete sequence of Rhodopseudomonas palustris BisB18.</title>
        <authorList>
            <consortium name="US DOE Joint Genome Institute"/>
            <person name="Copeland A."/>
            <person name="Lucas S."/>
            <person name="Lapidus A."/>
            <person name="Barry K."/>
            <person name="Detter J.C."/>
            <person name="Glavina del Rio T."/>
            <person name="Hammon N."/>
            <person name="Israni S."/>
            <person name="Dalin E."/>
            <person name="Tice H."/>
            <person name="Pitluck S."/>
            <person name="Chain P."/>
            <person name="Malfatti S."/>
            <person name="Shin M."/>
            <person name="Vergez L."/>
            <person name="Schmutz J."/>
            <person name="Larimer F."/>
            <person name="Land M."/>
            <person name="Hauser L."/>
            <person name="Pelletier D.A."/>
            <person name="Kyrpides N."/>
            <person name="Anderson I."/>
            <person name="Oda Y."/>
            <person name="Harwood C.S."/>
            <person name="Richardson P."/>
        </authorList>
    </citation>
    <scope>NUCLEOTIDE SEQUENCE [LARGE SCALE GENOMIC DNA]</scope>
    <source>
        <strain evidence="2">BisB18</strain>
    </source>
</reference>
<dbReference type="STRING" id="316056.RPC_2683"/>
<dbReference type="OrthoDB" id="9806708at2"/>
<dbReference type="HOGENOM" id="CLU_009583_0_3_5"/>
<evidence type="ECO:0000313" key="2">
    <source>
        <dbReference type="EMBL" id="ABD88232.1"/>
    </source>
</evidence>
<keyword evidence="2" id="KW-0808">Transferase</keyword>
<dbReference type="Gene3D" id="3.40.50.2000">
    <property type="entry name" value="Glycogen Phosphorylase B"/>
    <property type="match status" value="2"/>
</dbReference>
<dbReference type="eggNOG" id="COG0438">
    <property type="taxonomic scope" value="Bacteria"/>
</dbReference>
<dbReference type="KEGG" id="rpc:RPC_2683"/>
<accession>Q214F4</accession>
<dbReference type="RefSeq" id="WP_011473128.1">
    <property type="nucleotide sequence ID" value="NC_007925.1"/>
</dbReference>
<sequence length="384" mass="40578">MAATITDQPLRIVHAVRAPVGGIIRHILDLANGQADRGHQIGLIADSLTGGARAEAALAEIAPRLALGVHRLPIRRAPSPSDALLWLRFAQLLGRLRPDVLHGHGAKAGAFLRMLPRKPNTIRVYTPHGGSLHYAPNTLQGAFYSRLERALMNRTELFLFESAFARDTYRRVIGTPHGLVRCVFNGVGAGEFDPIEVADDAADLAYVGEFRKIKGADLLIDAVAQLRGAGRTVTLSLGGDGEESQALQAQIAALDLGGAVRRLGHVKARDGFAKGRLLVVPSRGDSMPYVVIEAAAAGVPMLAADVGGIPEIFGPHRQALFAPNDPAAMAAAIAAALDDPAAAMARAQALRQRIFQHFSQGAMVEGVLAGYREAFAAATPSPGR</sequence>
<gene>
    <name evidence="2" type="ordered locus">RPC_2683</name>
</gene>
<dbReference type="Pfam" id="PF13439">
    <property type="entry name" value="Glyco_transf_4"/>
    <property type="match status" value="1"/>
</dbReference>
<dbReference type="PANTHER" id="PTHR45871:SF1">
    <property type="entry name" value="PHOSPHATIDYLINOSITOL N-ACETYLGLUCOSAMINYLTRANSFERASE SUBUNIT A"/>
    <property type="match status" value="1"/>
</dbReference>
<dbReference type="PANTHER" id="PTHR45871">
    <property type="entry name" value="N-ACETYLGLUCOSAMINYL-PHOSPHATIDYLINOSITOL BIOSYNTHETIC PROTEIN"/>
    <property type="match status" value="1"/>
</dbReference>
<dbReference type="Pfam" id="PF13692">
    <property type="entry name" value="Glyco_trans_1_4"/>
    <property type="match status" value="1"/>
</dbReference>
<dbReference type="AlphaFoldDB" id="Q214F4"/>
<dbReference type="InterPro" id="IPR028098">
    <property type="entry name" value="Glyco_trans_4-like_N"/>
</dbReference>